<dbReference type="Pfam" id="PF11887">
    <property type="entry name" value="Mce4_CUP1"/>
    <property type="match status" value="1"/>
</dbReference>
<dbReference type="Proteomes" id="UP000680750">
    <property type="component" value="Chromosome"/>
</dbReference>
<organism evidence="6 7">
    <name type="scientific">Actinocatenispora sera</name>
    <dbReference type="NCBI Taxonomy" id="390989"/>
    <lineage>
        <taxon>Bacteria</taxon>
        <taxon>Bacillati</taxon>
        <taxon>Actinomycetota</taxon>
        <taxon>Actinomycetes</taxon>
        <taxon>Micromonosporales</taxon>
        <taxon>Micromonosporaceae</taxon>
        <taxon>Actinocatenispora</taxon>
    </lineage>
</organism>
<dbReference type="AlphaFoldDB" id="A0A810KZA3"/>
<dbReference type="Pfam" id="PF02470">
    <property type="entry name" value="MlaD"/>
    <property type="match status" value="1"/>
</dbReference>
<evidence type="ECO:0008006" key="8">
    <source>
        <dbReference type="Google" id="ProtNLM"/>
    </source>
</evidence>
<sequence>MMVRSHRDSRSLTIFRSRLGIGLAVAVVVVLGTAVGLAVWRMGPPQKTLTAYFSQSVGIYANSDVRVMGVKIGHVTAVRPRGRTVAVSMTYDADYKIPAKAKAVIVPPSIVGDRYVQLTPGYVGGAVMSTGAVLRGDRAVVPLELDDVYKALNNLSVAVGPNGANKNGSLNNLIRTGAKNLKGNGKDLNQTLRDLAAALDTVSDGRQDLFGTVVNLQKFTTALAESDGAVREFNKQLADVSEQLSDERDDLAAALKDLGTALKQVATFVKTNRKELTDNVDALTDITGVLVKQQKSIIDVLDLAPTALSNLNLAYNARSGTLDTRDDIIGPYDPASYVCSLVTHLVPVKQVPVACFELAAFLARAGSPLTTELKHLLNLLPIPGLNLGAIIQPDPDGTTGGTDRVGQKPVDGETTPQGDQSGSVAADPTLGGILGGGGK</sequence>
<name>A0A810KZA3_9ACTN</name>
<keyword evidence="3" id="KW-0812">Transmembrane</keyword>
<evidence type="ECO:0000256" key="1">
    <source>
        <dbReference type="SAM" id="Coils"/>
    </source>
</evidence>
<dbReference type="RefSeq" id="WP_051802340.1">
    <property type="nucleotide sequence ID" value="NZ_AP023354.1"/>
</dbReference>
<feature type="domain" description="Mce/MlaD" evidence="4">
    <location>
        <begin position="46"/>
        <end position="121"/>
    </location>
</feature>
<dbReference type="InterPro" id="IPR003399">
    <property type="entry name" value="Mce/MlaD"/>
</dbReference>
<dbReference type="OrthoDB" id="4516955at2"/>
<dbReference type="InterPro" id="IPR052336">
    <property type="entry name" value="MlaD_Phospholipid_Transporter"/>
</dbReference>
<keyword evidence="3" id="KW-0472">Membrane</keyword>
<evidence type="ECO:0000259" key="5">
    <source>
        <dbReference type="Pfam" id="PF11887"/>
    </source>
</evidence>
<evidence type="ECO:0000313" key="7">
    <source>
        <dbReference type="Proteomes" id="UP000680750"/>
    </source>
</evidence>
<reference evidence="6" key="1">
    <citation type="submission" date="2020-08" db="EMBL/GenBank/DDBJ databases">
        <title>Whole genome shotgun sequence of Actinocatenispora sera NBRC 101916.</title>
        <authorList>
            <person name="Komaki H."/>
            <person name="Tamura T."/>
        </authorList>
    </citation>
    <scope>NUCLEOTIDE SEQUENCE</scope>
    <source>
        <strain evidence="6">NBRC 101916</strain>
    </source>
</reference>
<evidence type="ECO:0000313" key="6">
    <source>
        <dbReference type="EMBL" id="BCJ27985.1"/>
    </source>
</evidence>
<dbReference type="InterPro" id="IPR024516">
    <property type="entry name" value="Mce_C"/>
</dbReference>
<keyword evidence="3" id="KW-1133">Transmembrane helix</keyword>
<dbReference type="EMBL" id="AP023354">
    <property type="protein sequence ID" value="BCJ27985.1"/>
    <property type="molecule type" value="Genomic_DNA"/>
</dbReference>
<protein>
    <recommendedName>
        <fullName evidence="8">MCE family protein</fullName>
    </recommendedName>
</protein>
<evidence type="ECO:0000256" key="2">
    <source>
        <dbReference type="SAM" id="MobiDB-lite"/>
    </source>
</evidence>
<dbReference type="PANTHER" id="PTHR33371">
    <property type="entry name" value="INTERMEMBRANE PHOSPHOLIPID TRANSPORT SYSTEM BINDING PROTEIN MLAD-RELATED"/>
    <property type="match status" value="1"/>
</dbReference>
<feature type="transmembrane region" description="Helical" evidence="3">
    <location>
        <begin position="21"/>
        <end position="40"/>
    </location>
</feature>
<keyword evidence="1" id="KW-0175">Coiled coil</keyword>
<dbReference type="GO" id="GO:0005576">
    <property type="term" value="C:extracellular region"/>
    <property type="evidence" value="ECO:0007669"/>
    <property type="project" value="TreeGrafter"/>
</dbReference>
<feature type="coiled-coil region" evidence="1">
    <location>
        <begin position="230"/>
        <end position="257"/>
    </location>
</feature>
<keyword evidence="7" id="KW-1185">Reference proteome</keyword>
<feature type="compositionally biased region" description="Polar residues" evidence="2">
    <location>
        <begin position="414"/>
        <end position="423"/>
    </location>
</feature>
<evidence type="ECO:0000259" key="4">
    <source>
        <dbReference type="Pfam" id="PF02470"/>
    </source>
</evidence>
<evidence type="ECO:0000256" key="3">
    <source>
        <dbReference type="SAM" id="Phobius"/>
    </source>
</evidence>
<gene>
    <name evidence="6" type="ORF">Asera_20930</name>
</gene>
<dbReference type="KEGG" id="aser:Asera_20930"/>
<feature type="domain" description="Mammalian cell entry C-terminal" evidence="5">
    <location>
        <begin position="128"/>
        <end position="302"/>
    </location>
</feature>
<accession>A0A810KZA3</accession>
<dbReference type="PANTHER" id="PTHR33371:SF4">
    <property type="entry name" value="INTERMEMBRANE PHOSPHOLIPID TRANSPORT SYSTEM BINDING PROTEIN MLAD"/>
    <property type="match status" value="1"/>
</dbReference>
<dbReference type="NCBIfam" id="TIGR00996">
    <property type="entry name" value="Mtu_fam_mce"/>
    <property type="match status" value="1"/>
</dbReference>
<feature type="region of interest" description="Disordered" evidence="2">
    <location>
        <begin position="391"/>
        <end position="439"/>
    </location>
</feature>
<proteinExistence type="predicted"/>
<dbReference type="InterPro" id="IPR005693">
    <property type="entry name" value="Mce"/>
</dbReference>